<evidence type="ECO:0000256" key="2">
    <source>
        <dbReference type="SAM" id="SignalP"/>
    </source>
</evidence>
<evidence type="ECO:0000256" key="1">
    <source>
        <dbReference type="SAM" id="Phobius"/>
    </source>
</evidence>
<keyword evidence="5" id="KW-1185">Reference proteome</keyword>
<proteinExistence type="predicted"/>
<name>A0A848J416_9BACT</name>
<gene>
    <name evidence="4" type="ORF">HH304_05880</name>
</gene>
<dbReference type="SUPFAM" id="SSF56601">
    <property type="entry name" value="beta-lactamase/transpeptidase-like"/>
    <property type="match status" value="1"/>
</dbReference>
<feature type="transmembrane region" description="Helical" evidence="1">
    <location>
        <begin position="505"/>
        <end position="528"/>
    </location>
</feature>
<keyword evidence="1" id="KW-0472">Membrane</keyword>
<feature type="signal peptide" evidence="2">
    <location>
        <begin position="1"/>
        <end position="19"/>
    </location>
</feature>
<dbReference type="RefSeq" id="WP_169678929.1">
    <property type="nucleotide sequence ID" value="NZ_JABBNU010000003.1"/>
</dbReference>
<feature type="domain" description="Beta-lactamase-related" evidence="3">
    <location>
        <begin position="25"/>
        <end position="350"/>
    </location>
</feature>
<dbReference type="InterPro" id="IPR001466">
    <property type="entry name" value="Beta-lactam-related"/>
</dbReference>
<evidence type="ECO:0000313" key="4">
    <source>
        <dbReference type="EMBL" id="NMM47922.1"/>
    </source>
</evidence>
<dbReference type="InterPro" id="IPR050491">
    <property type="entry name" value="AmpC-like"/>
</dbReference>
<feature type="chain" id="PRO_5032625789" evidence="2">
    <location>
        <begin position="20"/>
        <end position="601"/>
    </location>
</feature>
<dbReference type="PANTHER" id="PTHR46825:SF9">
    <property type="entry name" value="BETA-LACTAMASE-RELATED DOMAIN-CONTAINING PROTEIN"/>
    <property type="match status" value="1"/>
</dbReference>
<dbReference type="AlphaFoldDB" id="A0A848J416"/>
<feature type="transmembrane region" description="Helical" evidence="1">
    <location>
        <begin position="540"/>
        <end position="561"/>
    </location>
</feature>
<comment type="caution">
    <text evidence="4">The sequence shown here is derived from an EMBL/GenBank/DDBJ whole genome shotgun (WGS) entry which is preliminary data.</text>
</comment>
<keyword evidence="1" id="KW-1133">Transmembrane helix</keyword>
<dbReference type="InterPro" id="IPR012338">
    <property type="entry name" value="Beta-lactam/transpept-like"/>
</dbReference>
<sequence>MRFLYSLALLIFISKVSVAQIDSELNKLIEETLHEEKLVGASWSTFDNGVISTGAVGLKNASTQVKLSPDDKIQIGSITKTLIATGVLRLVTQKKLSLETPVEKIVPDISFDNPWKATHRVTVKDLLNHTSGLPDAEFWQIFSVEAKSNTPLIDVFNRDKDVLKIRTKPGSRFSYSNLGYTLLGMVIEEITKEPYESYLDRNLLAPLGMKNSTFQFISQNDNPDLAMGHFDGGTTQNSIPMYLRPAGQFSTTAYDMSLFAQFLLSDGKINGQTFIAPEFLNVMGKPNTTEANQQGLDRGYQFGLSYRDRYGVIGRYHAGNIVGYQATFYLFPEENKAFFISFNTDSESADYQKFNEIFAENLNVNQPEILKSKSQNSSDIDSFEGHYILSPVRFESYIYLDLISNSILVKHDPIKNKLNVHSLQQSSYSLFPYDNNLFRKEDRVRHSHIFYEQDGKVVYSDGLSTYEKENPFFLGLLWLNLILGLFGLLGIIAKGVSGIFSKRHFLDQGISVPFISVLLLFLPIPFFFMQSPISIGDLTAGSLLLTICTAILPLGLIFGLVNIFRKKEGYWKIDALVVCFLFQWVCMLVYWGLIPFKLWEL</sequence>
<evidence type="ECO:0000313" key="5">
    <source>
        <dbReference type="Proteomes" id="UP000559010"/>
    </source>
</evidence>
<dbReference type="Gene3D" id="3.40.710.10">
    <property type="entry name" value="DD-peptidase/beta-lactamase superfamily"/>
    <property type="match status" value="1"/>
</dbReference>
<keyword evidence="1" id="KW-0812">Transmembrane</keyword>
<feature type="transmembrane region" description="Helical" evidence="1">
    <location>
        <begin position="573"/>
        <end position="593"/>
    </location>
</feature>
<dbReference type="Pfam" id="PF00144">
    <property type="entry name" value="Beta-lactamase"/>
    <property type="match status" value="1"/>
</dbReference>
<reference evidence="4 5" key="1">
    <citation type="submission" date="2020-04" db="EMBL/GenBank/DDBJ databases">
        <title>Flammeovirgaceae bacterium KN852 isolated from deep sea.</title>
        <authorList>
            <person name="Zhang D.-C."/>
        </authorList>
    </citation>
    <scope>NUCLEOTIDE SEQUENCE [LARGE SCALE GENOMIC DNA]</scope>
    <source>
        <strain evidence="4 5">KN852</strain>
    </source>
</reference>
<dbReference type="Proteomes" id="UP000559010">
    <property type="component" value="Unassembled WGS sequence"/>
</dbReference>
<keyword evidence="2" id="KW-0732">Signal</keyword>
<dbReference type="PANTHER" id="PTHR46825">
    <property type="entry name" value="D-ALANYL-D-ALANINE-CARBOXYPEPTIDASE/ENDOPEPTIDASE AMPH"/>
    <property type="match status" value="1"/>
</dbReference>
<feature type="transmembrane region" description="Helical" evidence="1">
    <location>
        <begin position="472"/>
        <end position="493"/>
    </location>
</feature>
<dbReference type="EMBL" id="JABBNU010000003">
    <property type="protein sequence ID" value="NMM47922.1"/>
    <property type="molecule type" value="Genomic_DNA"/>
</dbReference>
<protein>
    <submittedName>
        <fullName evidence="4">Beta-lactamase family protein</fullName>
    </submittedName>
</protein>
<evidence type="ECO:0000259" key="3">
    <source>
        <dbReference type="Pfam" id="PF00144"/>
    </source>
</evidence>
<accession>A0A848J416</accession>
<organism evidence="4 5">
    <name type="scientific">Marinigracilibium pacificum</name>
    <dbReference type="NCBI Taxonomy" id="2729599"/>
    <lineage>
        <taxon>Bacteria</taxon>
        <taxon>Pseudomonadati</taxon>
        <taxon>Bacteroidota</taxon>
        <taxon>Cytophagia</taxon>
        <taxon>Cytophagales</taxon>
        <taxon>Flammeovirgaceae</taxon>
        <taxon>Marinigracilibium</taxon>
    </lineage>
</organism>